<proteinExistence type="predicted"/>
<organism evidence="1 2">
    <name type="scientific">Onchocerca volvulus</name>
    <dbReference type="NCBI Taxonomy" id="6282"/>
    <lineage>
        <taxon>Eukaryota</taxon>
        <taxon>Metazoa</taxon>
        <taxon>Ecdysozoa</taxon>
        <taxon>Nematoda</taxon>
        <taxon>Chromadorea</taxon>
        <taxon>Rhabditida</taxon>
        <taxon>Spirurina</taxon>
        <taxon>Spiruromorpha</taxon>
        <taxon>Filarioidea</taxon>
        <taxon>Onchocercidae</taxon>
        <taxon>Onchocerca</taxon>
    </lineage>
</organism>
<evidence type="ECO:0000313" key="2">
    <source>
        <dbReference type="Proteomes" id="UP000024404"/>
    </source>
</evidence>
<evidence type="ECO:0000313" key="1">
    <source>
        <dbReference type="EnsemblMetazoa" id="OVOC10261.1"/>
    </source>
</evidence>
<reference evidence="2" key="1">
    <citation type="submission" date="2013-10" db="EMBL/GenBank/DDBJ databases">
        <title>Genome sequencing of Onchocerca volvulus.</title>
        <authorList>
            <person name="Cotton J."/>
            <person name="Tsai J."/>
            <person name="Stanley E."/>
            <person name="Tracey A."/>
            <person name="Holroyd N."/>
            <person name="Lustigman S."/>
            <person name="Berriman M."/>
        </authorList>
    </citation>
    <scope>NUCLEOTIDE SEQUENCE</scope>
</reference>
<reference evidence="1" key="2">
    <citation type="submission" date="2022-06" db="UniProtKB">
        <authorList>
            <consortium name="EnsemblMetazoa"/>
        </authorList>
    </citation>
    <scope>IDENTIFICATION</scope>
</reference>
<keyword evidence="2" id="KW-1185">Reference proteome</keyword>
<dbReference type="Proteomes" id="UP000024404">
    <property type="component" value="Unassembled WGS sequence"/>
</dbReference>
<dbReference type="AlphaFoldDB" id="A0A8R1XK62"/>
<dbReference type="EMBL" id="CMVM020000331">
    <property type="status" value="NOT_ANNOTATED_CDS"/>
    <property type="molecule type" value="Genomic_DNA"/>
</dbReference>
<accession>A0A8R1XK62</accession>
<dbReference type="EnsemblMetazoa" id="OVOC10261.1">
    <property type="protein sequence ID" value="OVOC10261.1"/>
    <property type="gene ID" value="WBGene00247070"/>
</dbReference>
<name>A0A8R1XK62_ONCVO</name>
<protein>
    <submittedName>
        <fullName evidence="1">Uncharacterized protein</fullName>
    </submittedName>
</protein>
<sequence length="60" mass="7061">MIPRNFRQMFLNYCLAKRRYNERNLPESLSGGPTYSEQEIVHTQQMALTTNSATPTMYFI</sequence>